<organism evidence="1 2">
    <name type="scientific">Phlyctema vagabunda</name>
    <dbReference type="NCBI Taxonomy" id="108571"/>
    <lineage>
        <taxon>Eukaryota</taxon>
        <taxon>Fungi</taxon>
        <taxon>Dikarya</taxon>
        <taxon>Ascomycota</taxon>
        <taxon>Pezizomycotina</taxon>
        <taxon>Leotiomycetes</taxon>
        <taxon>Helotiales</taxon>
        <taxon>Dermateaceae</taxon>
        <taxon>Phlyctema</taxon>
    </lineage>
</organism>
<proteinExistence type="predicted"/>
<evidence type="ECO:0000313" key="2">
    <source>
        <dbReference type="Proteomes" id="UP001629113"/>
    </source>
</evidence>
<gene>
    <name evidence="1" type="ORF">PVAG01_01284</name>
</gene>
<comment type="caution">
    <text evidence="1">The sequence shown here is derived from an EMBL/GenBank/DDBJ whole genome shotgun (WGS) entry which is preliminary data.</text>
</comment>
<dbReference type="EMBL" id="JBFCZG010000001">
    <property type="protein sequence ID" value="KAL3427775.1"/>
    <property type="molecule type" value="Genomic_DNA"/>
</dbReference>
<reference evidence="1 2" key="1">
    <citation type="submission" date="2024-06" db="EMBL/GenBank/DDBJ databases">
        <title>Complete genome of Phlyctema vagabunda strain 19-DSS-EL-015.</title>
        <authorList>
            <person name="Fiorenzani C."/>
        </authorList>
    </citation>
    <scope>NUCLEOTIDE SEQUENCE [LARGE SCALE GENOMIC DNA]</scope>
    <source>
        <strain evidence="1 2">19-DSS-EL-015</strain>
    </source>
</reference>
<name>A0ABR4PX28_9HELO</name>
<protein>
    <submittedName>
        <fullName evidence="1">Uncharacterized protein</fullName>
    </submittedName>
</protein>
<sequence length="190" mass="21711">MLTLASIKPCTLIAHYTAQEIFTQMIEQCLKPVMEKFGLQDYGFTLRQITHPMPTTIHDGFQHAWIFADMRSDKWKDVRQVFLAPLGREATELEIGNALGYPSEGGERQITYMNATERDILKKTTGKDICCVPGFEYTSKPGNQQDWHIMLMHFMQSTSAAETVGVDLAIDLEGFPEMKKWFENIRQITA</sequence>
<accession>A0ABR4PX28</accession>
<evidence type="ECO:0000313" key="1">
    <source>
        <dbReference type="EMBL" id="KAL3427775.1"/>
    </source>
</evidence>
<dbReference type="Proteomes" id="UP001629113">
    <property type="component" value="Unassembled WGS sequence"/>
</dbReference>
<keyword evidence="2" id="KW-1185">Reference proteome</keyword>